<gene>
    <name evidence="2" type="ORF">FSP39_020539</name>
</gene>
<dbReference type="EMBL" id="VSWD01000007">
    <property type="protein sequence ID" value="KAK3098548.1"/>
    <property type="molecule type" value="Genomic_DNA"/>
</dbReference>
<keyword evidence="3" id="KW-1185">Reference proteome</keyword>
<evidence type="ECO:0000259" key="1">
    <source>
        <dbReference type="Pfam" id="PF05699"/>
    </source>
</evidence>
<name>A0AA89BW99_PINIB</name>
<feature type="domain" description="HAT C-terminal dimerisation" evidence="1">
    <location>
        <begin position="6"/>
        <end position="58"/>
    </location>
</feature>
<evidence type="ECO:0000313" key="2">
    <source>
        <dbReference type="EMBL" id="KAK3098548.1"/>
    </source>
</evidence>
<dbReference type="SUPFAM" id="SSF53098">
    <property type="entry name" value="Ribonuclease H-like"/>
    <property type="match status" value="1"/>
</dbReference>
<reference evidence="2" key="1">
    <citation type="submission" date="2019-08" db="EMBL/GenBank/DDBJ databases">
        <title>The improved chromosome-level genome for the pearl oyster Pinctada fucata martensii using PacBio sequencing and Hi-C.</title>
        <authorList>
            <person name="Zheng Z."/>
        </authorList>
    </citation>
    <scope>NUCLEOTIDE SEQUENCE</scope>
    <source>
        <strain evidence="2">ZZ-2019</strain>
        <tissue evidence="2">Adductor muscle</tissue>
    </source>
</reference>
<dbReference type="Proteomes" id="UP001186944">
    <property type="component" value="Unassembled WGS sequence"/>
</dbReference>
<dbReference type="AlphaFoldDB" id="A0AA89BW99"/>
<protein>
    <recommendedName>
        <fullName evidence="1">HAT C-terminal dimerisation domain-containing protein</fullName>
    </recommendedName>
</protein>
<dbReference type="InterPro" id="IPR012337">
    <property type="entry name" value="RNaseH-like_sf"/>
</dbReference>
<dbReference type="PANTHER" id="PTHR46880">
    <property type="entry name" value="RAS-ASSOCIATING DOMAIN-CONTAINING PROTEIN"/>
    <property type="match status" value="1"/>
</dbReference>
<proteinExistence type="predicted"/>
<sequence>MDMTYSEVMPNMAKLLKCCIVLPVSSAQCERGFSTQNRIKSRLRTTLNNASINDLMRISEDGSHTDSFDFKMALKMWKEEKNRKITA</sequence>
<dbReference type="Pfam" id="PF05699">
    <property type="entry name" value="Dimer_Tnp_hAT"/>
    <property type="match status" value="1"/>
</dbReference>
<organism evidence="2 3">
    <name type="scientific">Pinctada imbricata</name>
    <name type="common">Atlantic pearl-oyster</name>
    <name type="synonym">Pinctada martensii</name>
    <dbReference type="NCBI Taxonomy" id="66713"/>
    <lineage>
        <taxon>Eukaryota</taxon>
        <taxon>Metazoa</taxon>
        <taxon>Spiralia</taxon>
        <taxon>Lophotrochozoa</taxon>
        <taxon>Mollusca</taxon>
        <taxon>Bivalvia</taxon>
        <taxon>Autobranchia</taxon>
        <taxon>Pteriomorphia</taxon>
        <taxon>Pterioida</taxon>
        <taxon>Pterioidea</taxon>
        <taxon>Pteriidae</taxon>
        <taxon>Pinctada</taxon>
    </lineage>
</organism>
<dbReference type="InterPro" id="IPR008906">
    <property type="entry name" value="HATC_C_dom"/>
</dbReference>
<comment type="caution">
    <text evidence="2">The sequence shown here is derived from an EMBL/GenBank/DDBJ whole genome shotgun (WGS) entry which is preliminary data.</text>
</comment>
<dbReference type="PANTHER" id="PTHR46880:SF5">
    <property type="entry name" value="DUF4371 DOMAIN-CONTAINING PROTEIN"/>
    <property type="match status" value="1"/>
</dbReference>
<evidence type="ECO:0000313" key="3">
    <source>
        <dbReference type="Proteomes" id="UP001186944"/>
    </source>
</evidence>
<dbReference type="GO" id="GO:0046983">
    <property type="term" value="F:protein dimerization activity"/>
    <property type="evidence" value="ECO:0007669"/>
    <property type="project" value="InterPro"/>
</dbReference>
<accession>A0AA89BW99</accession>